<gene>
    <name evidence="8" type="primary">smc</name>
    <name evidence="8" type="ORF">BN1804_01211</name>
</gene>
<dbReference type="RefSeq" id="WP_072063336.1">
    <property type="nucleotide sequence ID" value="NZ_CVRY01000002.1"/>
</dbReference>
<dbReference type="AlphaFoldDB" id="A0A0G4Q4Q1"/>
<dbReference type="EMBL" id="CVRY01000002">
    <property type="protein sequence ID" value="CRL60952.1"/>
    <property type="molecule type" value="Genomic_DNA"/>
</dbReference>
<reference evidence="9" key="1">
    <citation type="submission" date="2015-06" db="EMBL/GenBank/DDBJ databases">
        <authorList>
            <person name="Urmite Genomes"/>
        </authorList>
    </citation>
    <scope>NUCLEOTIDE SEQUENCE [LARGE SCALE GENOMIC DNA]</scope>
    <source>
        <strain evidence="9">CSUR P1867</strain>
    </source>
</reference>
<evidence type="ECO:0000256" key="5">
    <source>
        <dbReference type="SAM" id="Coils"/>
    </source>
</evidence>
<evidence type="ECO:0000256" key="2">
    <source>
        <dbReference type="ARBA" id="ARBA00013194"/>
    </source>
</evidence>
<feature type="coiled-coil region" evidence="5">
    <location>
        <begin position="211"/>
        <end position="736"/>
    </location>
</feature>
<dbReference type="GO" id="GO:0003755">
    <property type="term" value="F:peptidyl-prolyl cis-trans isomerase activity"/>
    <property type="evidence" value="ECO:0007669"/>
    <property type="project" value="UniProtKB-KW"/>
</dbReference>
<feature type="domain" description="PPIase FKBP-type" evidence="7">
    <location>
        <begin position="815"/>
        <end position="900"/>
    </location>
</feature>
<evidence type="ECO:0000256" key="3">
    <source>
        <dbReference type="ARBA" id="ARBA00023110"/>
    </source>
</evidence>
<keyword evidence="6" id="KW-0732">Signal</keyword>
<dbReference type="PROSITE" id="PS50059">
    <property type="entry name" value="FKBP_PPIASE"/>
    <property type="match status" value="1"/>
</dbReference>
<evidence type="ECO:0000256" key="1">
    <source>
        <dbReference type="ARBA" id="ARBA00000971"/>
    </source>
</evidence>
<evidence type="ECO:0000259" key="7">
    <source>
        <dbReference type="PROSITE" id="PS50059"/>
    </source>
</evidence>
<dbReference type="SUPFAM" id="SSF54534">
    <property type="entry name" value="FKBP-like"/>
    <property type="match status" value="1"/>
</dbReference>
<accession>A0A0G4Q4Q1</accession>
<dbReference type="InterPro" id="IPR046357">
    <property type="entry name" value="PPIase_dom_sf"/>
</dbReference>
<keyword evidence="5" id="KW-0175">Coiled coil</keyword>
<evidence type="ECO:0000256" key="6">
    <source>
        <dbReference type="SAM" id="SignalP"/>
    </source>
</evidence>
<proteinExistence type="predicted"/>
<feature type="signal peptide" evidence="6">
    <location>
        <begin position="1"/>
        <end position="20"/>
    </location>
</feature>
<dbReference type="InterPro" id="IPR001179">
    <property type="entry name" value="PPIase_FKBP_dom"/>
</dbReference>
<dbReference type="Proteomes" id="UP000183920">
    <property type="component" value="Unassembled WGS sequence"/>
</dbReference>
<organism evidence="8 9">
    <name type="scientific">Proteus penneri</name>
    <dbReference type="NCBI Taxonomy" id="102862"/>
    <lineage>
        <taxon>Bacteria</taxon>
        <taxon>Pseudomonadati</taxon>
        <taxon>Pseudomonadota</taxon>
        <taxon>Gammaproteobacteria</taxon>
        <taxon>Enterobacterales</taxon>
        <taxon>Morganellaceae</taxon>
        <taxon>Proteus</taxon>
    </lineage>
</organism>
<evidence type="ECO:0000313" key="8">
    <source>
        <dbReference type="EMBL" id="CRL60952.1"/>
    </source>
</evidence>
<feature type="chain" id="PRO_5005195853" description="peptidylprolyl isomerase" evidence="6">
    <location>
        <begin position="21"/>
        <end position="900"/>
    </location>
</feature>
<sequence precursor="true">MKLKQSVCLAFMLFPTLSFANNEFNSVIEDFDRYFETQEPIKIEPKTSAITSSSTRTGQVNRRVNLTTTATQQIKPERQVKPSTPAKTDNQAVEPIKTPDITLAENCLVLPTNYSKLESDYTRYLTPLLSFVPIKPQFTPEDLNRYSYRNNATVYNPLALYSKESYTKPQRNDNFLLDIIPGTFYSVTAIPFHFAYQFNRSVLDHKQPLFNKELLNRLADARNKYQSLYQKYTEQAAITKEHLEKLQNANNQIKQLELTLAETEEKLAIANNLLTDDTLKQAVAKLQSDLETIQKERDLLVKQLSEKENVLQATTVKNTELAKQQQNFENQAGILKTLEAKYTQLEQEKEQLQSQYQQAQTLLKDDSAKKEIDKLQRSLESIKLEQEKLISQLNEKQILLAKIEQEKETIQAQYVESQQLLVGNNKQKEQELANLEAVKNKEIATLENSLSTITTEQEKLTKQLTDVQNQLAIIKKEKEDVQTQFTQAQLLLKDDSAKKEIDKLQSTLLKITSEREDLSKELALKVAEAEKQQDANSKLVEEQRKEIAQLKIQVEKSNQEQTQLNKSLLAVQQQKEQVDEKLKAIPELKSQLDNKVTELADLKKSLSAGEKAVDNLIADKNKLIAKLEKAQTELSEKYQTLDTQFKENNIVLAQVTTSKTESEKALALLEKQLAEKQNTTDKLSAQLAEAKVQLEKQNTENTQKISILKQQQTESIAKLNEQIKAKDAELAKVNTDTNNILKENKTLKDQLEKMAGEGQMIAGQLAYAYSIIGKDNAQRNKSILSEIQKQNYVQYDDNTYFKILKQGKPVASITGKTVVFTMHESLTDGTVTLNYDKSKPLILPYRQLPLPLNTFIAKAGINGKAKIYIKPSGGYGKNGVPGQVPPESMSIVTIEILDIK</sequence>
<protein>
    <recommendedName>
        <fullName evidence="2 4">peptidylprolyl isomerase</fullName>
        <ecNumber evidence="2 4">5.2.1.8</ecNumber>
    </recommendedName>
</protein>
<keyword evidence="3 4" id="KW-0697">Rotamase</keyword>
<dbReference type="EC" id="5.2.1.8" evidence="2 4"/>
<evidence type="ECO:0000256" key="4">
    <source>
        <dbReference type="PROSITE-ProRule" id="PRU00277"/>
    </source>
</evidence>
<evidence type="ECO:0000313" key="9">
    <source>
        <dbReference type="Proteomes" id="UP000183920"/>
    </source>
</evidence>
<dbReference type="Gene3D" id="3.10.50.40">
    <property type="match status" value="1"/>
</dbReference>
<name>A0A0G4Q4Q1_9GAMM</name>
<comment type="catalytic activity">
    <reaction evidence="1 4">
        <text>[protein]-peptidylproline (omega=180) = [protein]-peptidylproline (omega=0)</text>
        <dbReference type="Rhea" id="RHEA:16237"/>
        <dbReference type="Rhea" id="RHEA-COMP:10747"/>
        <dbReference type="Rhea" id="RHEA-COMP:10748"/>
        <dbReference type="ChEBI" id="CHEBI:83833"/>
        <dbReference type="ChEBI" id="CHEBI:83834"/>
        <dbReference type="EC" id="5.2.1.8"/>
    </reaction>
</comment>
<keyword evidence="4" id="KW-0413">Isomerase</keyword>